<protein>
    <submittedName>
        <fullName evidence="2">LytTR family transcriptional regulator</fullName>
    </submittedName>
</protein>
<sequence>MEKNARGGSAPVRPTRRINNGLFILNGECRQRYLYVDILLVEASRSYCHVYLKDGTRLTVTSPLLALERKLPWQFFARVHQSYLVNLLHVDAFFGTSVVRVGGKLIPVSKPYRKELTEVFNILEDTSKRLDKKEDKE</sequence>
<name>A0ABR7CWA9_9BACT</name>
<reference evidence="2 3" key="1">
    <citation type="submission" date="2020-08" db="EMBL/GenBank/DDBJ databases">
        <title>Genome public.</title>
        <authorList>
            <person name="Liu C."/>
            <person name="Sun Q."/>
        </authorList>
    </citation>
    <scope>NUCLEOTIDE SEQUENCE [LARGE SCALE GENOMIC DNA]</scope>
    <source>
        <strain evidence="2 3">NSJ-56</strain>
    </source>
</reference>
<dbReference type="Gene3D" id="2.40.50.1020">
    <property type="entry name" value="LytTr DNA-binding domain"/>
    <property type="match status" value="1"/>
</dbReference>
<proteinExistence type="predicted"/>
<keyword evidence="3" id="KW-1185">Reference proteome</keyword>
<evidence type="ECO:0000313" key="3">
    <source>
        <dbReference type="Proteomes" id="UP000646484"/>
    </source>
</evidence>
<dbReference type="SMART" id="SM00850">
    <property type="entry name" value="LytTR"/>
    <property type="match status" value="1"/>
</dbReference>
<accession>A0ABR7CWA9</accession>
<dbReference type="PROSITE" id="PS50930">
    <property type="entry name" value="HTH_LYTTR"/>
    <property type="match status" value="1"/>
</dbReference>
<gene>
    <name evidence="2" type="ORF">H8S64_02490</name>
</gene>
<organism evidence="2 3">
    <name type="scientific">Butyricimonas hominis</name>
    <dbReference type="NCBI Taxonomy" id="2763032"/>
    <lineage>
        <taxon>Bacteria</taxon>
        <taxon>Pseudomonadati</taxon>
        <taxon>Bacteroidota</taxon>
        <taxon>Bacteroidia</taxon>
        <taxon>Bacteroidales</taxon>
        <taxon>Odoribacteraceae</taxon>
        <taxon>Butyricimonas</taxon>
    </lineage>
</organism>
<dbReference type="Pfam" id="PF04397">
    <property type="entry name" value="LytTR"/>
    <property type="match status" value="1"/>
</dbReference>
<dbReference type="InterPro" id="IPR007492">
    <property type="entry name" value="LytTR_DNA-bd_dom"/>
</dbReference>
<feature type="domain" description="HTH LytTR-type" evidence="1">
    <location>
        <begin position="37"/>
        <end position="122"/>
    </location>
</feature>
<comment type="caution">
    <text evidence="2">The sequence shown here is derived from an EMBL/GenBank/DDBJ whole genome shotgun (WGS) entry which is preliminary data.</text>
</comment>
<dbReference type="Proteomes" id="UP000646484">
    <property type="component" value="Unassembled WGS sequence"/>
</dbReference>
<dbReference type="RefSeq" id="WP_186974813.1">
    <property type="nucleotide sequence ID" value="NZ_JACOOH010000001.1"/>
</dbReference>
<evidence type="ECO:0000259" key="1">
    <source>
        <dbReference type="PROSITE" id="PS50930"/>
    </source>
</evidence>
<dbReference type="EMBL" id="JACOOH010000001">
    <property type="protein sequence ID" value="MBC5619961.1"/>
    <property type="molecule type" value="Genomic_DNA"/>
</dbReference>
<evidence type="ECO:0000313" key="2">
    <source>
        <dbReference type="EMBL" id="MBC5619961.1"/>
    </source>
</evidence>